<keyword evidence="2" id="KW-1185">Reference proteome</keyword>
<accession>A0ABS6KEL3</accession>
<protein>
    <submittedName>
        <fullName evidence="1">Uncharacterized protein</fullName>
    </submittedName>
</protein>
<dbReference type="EMBL" id="JAHQCX010000026">
    <property type="protein sequence ID" value="MBU9728970.1"/>
    <property type="molecule type" value="Genomic_DNA"/>
</dbReference>
<dbReference type="RefSeq" id="WP_158355337.1">
    <property type="nucleotide sequence ID" value="NZ_JAHQCX010000026.1"/>
</dbReference>
<reference evidence="1 2" key="1">
    <citation type="submission" date="2021-06" db="EMBL/GenBank/DDBJ databases">
        <title>Description of novel taxa of the family Lachnospiraceae.</title>
        <authorList>
            <person name="Chaplin A.V."/>
            <person name="Sokolova S.R."/>
            <person name="Pikina A.P."/>
            <person name="Korzhanova M."/>
            <person name="Belova V."/>
            <person name="Korostin D."/>
            <person name="Efimov B.A."/>
        </authorList>
    </citation>
    <scope>NUCLEOTIDE SEQUENCE [LARGE SCALE GENOMIC DNA]</scope>
    <source>
        <strain evidence="1 2">ASD4241</strain>
    </source>
</reference>
<sequence length="178" mass="20474">MKSSRTLGALVLSPSQSTDNCDFTQPAIRGRLLELAEGLQIYALSSRAVSKITLDSLDTDALCQWKQRMYDVQISQRYELTTYVSLEMIAKYAPYRTVRIIYSELLRLLFWGNPLRGMRGDTKDRNQYLEPAFKRMVSALIERDFTTSSAALEELLVFELRIIEKQLKKLGILKRIPS</sequence>
<comment type="caution">
    <text evidence="1">The sequence shown here is derived from an EMBL/GenBank/DDBJ whole genome shotgun (WGS) entry which is preliminary data.</text>
</comment>
<evidence type="ECO:0000313" key="2">
    <source>
        <dbReference type="Proteomes" id="UP001314681"/>
    </source>
</evidence>
<name>A0ABS6KEL3_9FIRM</name>
<proteinExistence type="predicted"/>
<dbReference type="Proteomes" id="UP001314681">
    <property type="component" value="Unassembled WGS sequence"/>
</dbReference>
<gene>
    <name evidence="1" type="ORF">KTH90_23550</name>
</gene>
<evidence type="ECO:0000313" key="1">
    <source>
        <dbReference type="EMBL" id="MBU9728970.1"/>
    </source>
</evidence>
<organism evidence="1 2">
    <name type="scientific">Diplocloster modestus</name>
    <dbReference type="NCBI Taxonomy" id="2850322"/>
    <lineage>
        <taxon>Bacteria</taxon>
        <taxon>Bacillati</taxon>
        <taxon>Bacillota</taxon>
        <taxon>Clostridia</taxon>
        <taxon>Lachnospirales</taxon>
        <taxon>Lachnospiraceae</taxon>
        <taxon>Diplocloster</taxon>
    </lineage>
</organism>